<feature type="compositionally biased region" description="Basic and acidic residues" evidence="1">
    <location>
        <begin position="235"/>
        <end position="258"/>
    </location>
</feature>
<dbReference type="Proteomes" id="UP000298179">
    <property type="component" value="Unassembled WGS sequence"/>
</dbReference>
<evidence type="ECO:0000313" key="2">
    <source>
        <dbReference type="EMBL" id="TFF21726.1"/>
    </source>
</evidence>
<dbReference type="EMBL" id="SOZD01000004">
    <property type="protein sequence ID" value="TFF21726.1"/>
    <property type="molecule type" value="Genomic_DNA"/>
</dbReference>
<feature type="region of interest" description="Disordered" evidence="1">
    <location>
        <begin position="225"/>
        <end position="272"/>
    </location>
</feature>
<gene>
    <name evidence="2" type="ORF">E3C22_13625</name>
</gene>
<dbReference type="RefSeq" id="WP_134762609.1">
    <property type="nucleotide sequence ID" value="NZ_SOZD01000004.1"/>
</dbReference>
<accession>A0A4Y8RH24</accession>
<protein>
    <submittedName>
        <fullName evidence="2">Uncharacterized protein</fullName>
    </submittedName>
</protein>
<proteinExistence type="predicted"/>
<dbReference type="AlphaFoldDB" id="A0A4Y8RH24"/>
<dbReference type="OrthoDB" id="8265797at2"/>
<comment type="caution">
    <text evidence="2">The sequence shown here is derived from an EMBL/GenBank/DDBJ whole genome shotgun (WGS) entry which is preliminary data.</text>
</comment>
<organism evidence="2 3">
    <name type="scientific">Jiella endophytica</name>
    <dbReference type="NCBI Taxonomy" id="2558362"/>
    <lineage>
        <taxon>Bacteria</taxon>
        <taxon>Pseudomonadati</taxon>
        <taxon>Pseudomonadota</taxon>
        <taxon>Alphaproteobacteria</taxon>
        <taxon>Hyphomicrobiales</taxon>
        <taxon>Aurantimonadaceae</taxon>
        <taxon>Jiella</taxon>
    </lineage>
</organism>
<evidence type="ECO:0000256" key="1">
    <source>
        <dbReference type="SAM" id="MobiDB-lite"/>
    </source>
</evidence>
<name>A0A4Y8RH24_9HYPH</name>
<reference evidence="2 3" key="1">
    <citation type="submission" date="2019-03" db="EMBL/GenBank/DDBJ databases">
        <title>Jiella endophytica sp. nov., a novel endophytic bacterium isolated from root of Ficus microcarpa Linn. f.</title>
        <authorList>
            <person name="Tuo L."/>
        </authorList>
    </citation>
    <scope>NUCLEOTIDE SEQUENCE [LARGE SCALE GENOMIC DNA]</scope>
    <source>
        <strain evidence="2 3">CBS5Q-3</strain>
    </source>
</reference>
<keyword evidence="3" id="KW-1185">Reference proteome</keyword>
<sequence>MFRVAIPLGGVETFADLPLDPFERRDERCLHPKHHRQGVQPQRLQLRQPLDDIDVAEVVVGLDLAGDEAAEGRDIAPAGLDGAEQRLEAGRLRQSPIGEDCAKGRHRLILGAGFQRRRTLARRPVIRREQHLVDGACQRRVEVELQIALIGIFRKAMQPAAFGDRLVVKGAFGAGRRCPATRIGLAEVADHDLQRLGMGNLHRAGDMMIGRQPVPGRRLVPEAGDDAAQAAIAHPAERPARRGTEPPDDQPTERDRIRHSCSRNIFQGPDWR</sequence>
<evidence type="ECO:0000313" key="3">
    <source>
        <dbReference type="Proteomes" id="UP000298179"/>
    </source>
</evidence>